<reference evidence="4 5" key="1">
    <citation type="submission" date="2007-05" db="EMBL/GenBank/DDBJ databases">
        <title>Complete sequence of Geobacter uraniireducens Rf4.</title>
        <authorList>
            <consortium name="US DOE Joint Genome Institute"/>
            <person name="Copeland A."/>
            <person name="Lucas S."/>
            <person name="Lapidus A."/>
            <person name="Barry K."/>
            <person name="Detter J.C."/>
            <person name="Glavina del Rio T."/>
            <person name="Hammon N."/>
            <person name="Israni S."/>
            <person name="Dalin E."/>
            <person name="Tice H."/>
            <person name="Pitluck S."/>
            <person name="Chertkov O."/>
            <person name="Brettin T."/>
            <person name="Bruce D."/>
            <person name="Han C."/>
            <person name="Schmutz J."/>
            <person name="Larimer F."/>
            <person name="Land M."/>
            <person name="Hauser L."/>
            <person name="Kyrpides N."/>
            <person name="Mikhailova N."/>
            <person name="Shelobolina E."/>
            <person name="Aklujkar M."/>
            <person name="Lovley D."/>
            <person name="Richardson P."/>
        </authorList>
    </citation>
    <scope>NUCLEOTIDE SEQUENCE [LARGE SCALE GENOMIC DNA]</scope>
    <source>
        <strain evidence="4 5">Rf4</strain>
    </source>
</reference>
<dbReference type="NCBIfam" id="TIGR01556">
    <property type="entry name" value="rhamnosyltran"/>
    <property type="match status" value="1"/>
</dbReference>
<dbReference type="OrthoDB" id="9771846at2"/>
<dbReference type="Gene3D" id="3.90.550.10">
    <property type="entry name" value="Spore Coat Polysaccharide Biosynthesis Protein SpsA, Chain A"/>
    <property type="match status" value="1"/>
</dbReference>
<dbReference type="InterPro" id="IPR029044">
    <property type="entry name" value="Nucleotide-diphossugar_trans"/>
</dbReference>
<organism evidence="4 5">
    <name type="scientific">Geotalea uraniireducens (strain Rf4)</name>
    <name type="common">Geobacter uraniireducens</name>
    <dbReference type="NCBI Taxonomy" id="351605"/>
    <lineage>
        <taxon>Bacteria</taxon>
        <taxon>Pseudomonadati</taxon>
        <taxon>Thermodesulfobacteriota</taxon>
        <taxon>Desulfuromonadia</taxon>
        <taxon>Geobacterales</taxon>
        <taxon>Geobacteraceae</taxon>
        <taxon>Geotalea</taxon>
    </lineage>
</organism>
<sequence>MISTDALIWAGVITYHPDLVKLKNLVNILEIQVDKIIVFNNGGCLDKDICKLFQGSNFEIIGCGENVGIAKALNEICRLAAQNLADYVVTFDQDSLPGDVFVNGLHDFIVTLSDSNKNVAAVGPVFVDERGSTEVLPVFQAGCWWVKKIDPLSGNHAAINASMLITSGMLLKISAWEKIGKFREDLFIDHVDTEWCLRALNREFELFVCPSVIMQHEISEEAPKRLFGRLVLKYSPIRRYYAFRNTSVLILGKYTPCGIRIYFLTTLCYRFFINLLVDKNMIRSLKAMLTGVVHGVIGKMGRR</sequence>
<evidence type="ECO:0000256" key="2">
    <source>
        <dbReference type="ARBA" id="ARBA00022676"/>
    </source>
</evidence>
<evidence type="ECO:0000313" key="5">
    <source>
        <dbReference type="Proteomes" id="UP000006695"/>
    </source>
</evidence>
<evidence type="ECO:0000256" key="1">
    <source>
        <dbReference type="ARBA" id="ARBA00006739"/>
    </source>
</evidence>
<dbReference type="HOGENOM" id="CLU_023845_9_1_7"/>
<keyword evidence="3 4" id="KW-0808">Transferase</keyword>
<comment type="similarity">
    <text evidence="1">Belongs to the glycosyltransferase 2 family.</text>
</comment>
<keyword evidence="2" id="KW-0328">Glycosyltransferase</keyword>
<dbReference type="KEGG" id="gur:Gura_3054"/>
<keyword evidence="5" id="KW-1185">Reference proteome</keyword>
<dbReference type="RefSeq" id="WP_011939892.1">
    <property type="nucleotide sequence ID" value="NC_009483.1"/>
</dbReference>
<dbReference type="InterPro" id="IPR006446">
    <property type="entry name" value="RhaTrfase"/>
</dbReference>
<accession>A5G607</accession>
<dbReference type="SUPFAM" id="SSF53448">
    <property type="entry name" value="Nucleotide-diphospho-sugar transferases"/>
    <property type="match status" value="1"/>
</dbReference>
<proteinExistence type="inferred from homology"/>
<dbReference type="STRING" id="351605.Gura_3054"/>
<dbReference type="CDD" id="cd02526">
    <property type="entry name" value="GT2_RfbF_like"/>
    <property type="match status" value="1"/>
</dbReference>
<protein>
    <submittedName>
        <fullName evidence="4">Glycosyltransferase-like protein</fullName>
    </submittedName>
</protein>
<dbReference type="AlphaFoldDB" id="A5G607"/>
<dbReference type="Proteomes" id="UP000006695">
    <property type="component" value="Chromosome"/>
</dbReference>
<name>A5G607_GEOUR</name>
<evidence type="ECO:0000313" key="4">
    <source>
        <dbReference type="EMBL" id="ABQ27225.1"/>
    </source>
</evidence>
<dbReference type="PANTHER" id="PTHR43179">
    <property type="entry name" value="RHAMNOSYLTRANSFERASE WBBL"/>
    <property type="match status" value="1"/>
</dbReference>
<dbReference type="CAZy" id="GT2">
    <property type="family name" value="Glycosyltransferase Family 2"/>
</dbReference>
<dbReference type="GO" id="GO:0016757">
    <property type="term" value="F:glycosyltransferase activity"/>
    <property type="evidence" value="ECO:0007669"/>
    <property type="project" value="UniProtKB-KW"/>
</dbReference>
<gene>
    <name evidence="4" type="ordered locus">Gura_3054</name>
</gene>
<evidence type="ECO:0000256" key="3">
    <source>
        <dbReference type="ARBA" id="ARBA00022679"/>
    </source>
</evidence>
<dbReference type="EMBL" id="CP000698">
    <property type="protein sequence ID" value="ABQ27225.1"/>
    <property type="molecule type" value="Genomic_DNA"/>
</dbReference>
<dbReference type="PANTHER" id="PTHR43179:SF12">
    <property type="entry name" value="GALACTOFURANOSYLTRANSFERASE GLFT2"/>
    <property type="match status" value="1"/>
</dbReference>